<feature type="region of interest" description="Disordered" evidence="1">
    <location>
        <begin position="225"/>
        <end position="297"/>
    </location>
</feature>
<dbReference type="EMBL" id="QXFY01001726">
    <property type="protein sequence ID" value="KAE9310850.1"/>
    <property type="molecule type" value="Genomic_DNA"/>
</dbReference>
<dbReference type="InterPro" id="IPR043502">
    <property type="entry name" value="DNA/RNA_pol_sf"/>
</dbReference>
<evidence type="ECO:0000313" key="5">
    <source>
        <dbReference type="Proteomes" id="UP000486351"/>
    </source>
</evidence>
<evidence type="ECO:0000313" key="4">
    <source>
        <dbReference type="EMBL" id="KAE9310850.1"/>
    </source>
</evidence>
<dbReference type="InterPro" id="IPR057670">
    <property type="entry name" value="SH3_retrovirus"/>
</dbReference>
<organism evidence="4 5">
    <name type="scientific">Phytophthora fragariae</name>
    <dbReference type="NCBI Taxonomy" id="53985"/>
    <lineage>
        <taxon>Eukaryota</taxon>
        <taxon>Sar</taxon>
        <taxon>Stramenopiles</taxon>
        <taxon>Oomycota</taxon>
        <taxon>Peronosporomycetes</taxon>
        <taxon>Peronosporales</taxon>
        <taxon>Peronosporaceae</taxon>
        <taxon>Phytophthora</taxon>
    </lineage>
</organism>
<dbReference type="SUPFAM" id="SSF56672">
    <property type="entry name" value="DNA/RNA polymerases"/>
    <property type="match status" value="1"/>
</dbReference>
<feature type="domain" description="Reverse transcriptase Ty1/copia-type" evidence="2">
    <location>
        <begin position="351"/>
        <end position="593"/>
    </location>
</feature>
<dbReference type="Proteomes" id="UP000486351">
    <property type="component" value="Unassembled WGS sequence"/>
</dbReference>
<proteinExistence type="predicted"/>
<dbReference type="Pfam" id="PF25597">
    <property type="entry name" value="SH3_retrovirus"/>
    <property type="match status" value="1"/>
</dbReference>
<comment type="caution">
    <text evidence="4">The sequence shown here is derived from an EMBL/GenBank/DDBJ whole genome shotgun (WGS) entry which is preliminary data.</text>
</comment>
<gene>
    <name evidence="4" type="ORF">PF008_g20355</name>
</gene>
<dbReference type="InterPro" id="IPR012337">
    <property type="entry name" value="RNaseH-like_sf"/>
</dbReference>
<name>A0A6G0R009_9STRA</name>
<dbReference type="Pfam" id="PF07727">
    <property type="entry name" value="RVT_2"/>
    <property type="match status" value="1"/>
</dbReference>
<protein>
    <submittedName>
        <fullName evidence="4">Retrovirus-related Pol polyprotein from transposon TNT 1-94</fullName>
    </submittedName>
</protein>
<dbReference type="SUPFAM" id="SSF53098">
    <property type="entry name" value="Ribonuclease H-like"/>
    <property type="match status" value="1"/>
</dbReference>
<dbReference type="PANTHER" id="PTHR11439:SF467">
    <property type="entry name" value="INTEGRASE CATALYTIC DOMAIN-CONTAINING PROTEIN"/>
    <property type="match status" value="1"/>
</dbReference>
<sequence>MEGYTMYLHLIDEGSRYQWWYGQRAKEVTVAKLKNFRDMVSAKHQKLVRTFHSDRGTEVMNDAMAEQCAVLFSSGLPGILWGEAACYVIETINRTSTKGNVDKVTPHEKVFGSKPSVRHLRPFGCLAMKFVDKVYRKSKLSMKGAPTLMVGYATQTKGYRLLDMTTGVISEHRHENVKFYEETTVDRWYVEKLLNKVYRLRRRPSVDSSKLPLVQLPVVDVDESHAERGTGLWSTEEVEMSPAEANSDNQEQEASEPVQTSESEESLEDKPPPPRKRHLPVEVKSPRRSKRARKRSTRLKDFVASVLSSSASATATMKIQVPKSWKEMMASAQRSKWLEATKEEFLAQQENETWILVPRPKNAHILKCRWLWTLKENDLRMLRFKARLVVLGCFEIWGIDFDETFAPVVRFETLRLVFLWAGRTKSVVKQFDFVTAFLNAPTERVIFMEQPQGFVKRGFEDYVCLLKKSIYGLRQAPRNWNNTLHKVLVEFGFRQSYKDEGLYWIRIEGRLVLLPLYVDDILLVGKEEDVDFVDKELTNRFKMKCLGDVNYLLGLQIQYDPETHVSFRQTKYIQDIMAKFNMESAYPVRIPMTVDGVKLADASTEEHERCLKLPYRSLVGCLQYLVTGSRPELGTAVRILSKFLNKYGVSHWRAAKRVLRYLMGSQEMGLQFDLKEARQREKLHIEVYTDANFASEGGDMKSVSGFIVFCNGQLISARCWKQEILAESTCEAELIAANTGMHEAIWLEQLVDELGLEREPTTLYCDSTSARELMKHAGKHRRTKQLNIKDLKIREYVKER</sequence>
<dbReference type="AlphaFoldDB" id="A0A6G0R009"/>
<evidence type="ECO:0000259" key="2">
    <source>
        <dbReference type="Pfam" id="PF07727"/>
    </source>
</evidence>
<dbReference type="CDD" id="cd09272">
    <property type="entry name" value="RNase_HI_RT_Ty1"/>
    <property type="match status" value="1"/>
</dbReference>
<accession>A0A6G0R009</accession>
<feature type="compositionally biased region" description="Basic residues" evidence="1">
    <location>
        <begin position="286"/>
        <end position="297"/>
    </location>
</feature>
<dbReference type="PANTHER" id="PTHR11439">
    <property type="entry name" value="GAG-POL-RELATED RETROTRANSPOSON"/>
    <property type="match status" value="1"/>
</dbReference>
<feature type="domain" description="Retroviral polymerase SH3-like" evidence="3">
    <location>
        <begin position="125"/>
        <end position="184"/>
    </location>
</feature>
<reference evidence="4 5" key="1">
    <citation type="submission" date="2018-09" db="EMBL/GenBank/DDBJ databases">
        <title>Genomic investigation of the strawberry pathogen Phytophthora fragariae indicates pathogenicity is determined by transcriptional variation in three key races.</title>
        <authorList>
            <person name="Adams T.M."/>
            <person name="Armitage A.D."/>
            <person name="Sobczyk M.K."/>
            <person name="Bates H.J."/>
            <person name="Dunwell J.M."/>
            <person name="Nellist C.F."/>
            <person name="Harrison R.J."/>
        </authorList>
    </citation>
    <scope>NUCLEOTIDE SEQUENCE [LARGE SCALE GENOMIC DNA]</scope>
    <source>
        <strain evidence="4 5">NOV-77</strain>
    </source>
</reference>
<evidence type="ECO:0000259" key="3">
    <source>
        <dbReference type="Pfam" id="PF25597"/>
    </source>
</evidence>
<evidence type="ECO:0000256" key="1">
    <source>
        <dbReference type="SAM" id="MobiDB-lite"/>
    </source>
</evidence>
<dbReference type="InterPro" id="IPR013103">
    <property type="entry name" value="RVT_2"/>
</dbReference>